<evidence type="ECO:0000313" key="3">
    <source>
        <dbReference type="Proteomes" id="UP001215280"/>
    </source>
</evidence>
<accession>A0AAD7J8T8</accession>
<protein>
    <submittedName>
        <fullName evidence="2">Uncharacterized protein</fullName>
    </submittedName>
</protein>
<dbReference type="AlphaFoldDB" id="A0AAD7J8T8"/>
<feature type="region of interest" description="Disordered" evidence="1">
    <location>
        <begin position="76"/>
        <end position="97"/>
    </location>
</feature>
<comment type="caution">
    <text evidence="2">The sequence shown here is derived from an EMBL/GenBank/DDBJ whole genome shotgun (WGS) entry which is preliminary data.</text>
</comment>
<name>A0AAD7J8T8_9AGAR</name>
<dbReference type="Proteomes" id="UP001215280">
    <property type="component" value="Unassembled WGS sequence"/>
</dbReference>
<organism evidence="2 3">
    <name type="scientific">Mycena maculata</name>
    <dbReference type="NCBI Taxonomy" id="230809"/>
    <lineage>
        <taxon>Eukaryota</taxon>
        <taxon>Fungi</taxon>
        <taxon>Dikarya</taxon>
        <taxon>Basidiomycota</taxon>
        <taxon>Agaricomycotina</taxon>
        <taxon>Agaricomycetes</taxon>
        <taxon>Agaricomycetidae</taxon>
        <taxon>Agaricales</taxon>
        <taxon>Marasmiineae</taxon>
        <taxon>Mycenaceae</taxon>
        <taxon>Mycena</taxon>
    </lineage>
</organism>
<feature type="compositionally biased region" description="Basic and acidic residues" evidence="1">
    <location>
        <begin position="182"/>
        <end position="197"/>
    </location>
</feature>
<gene>
    <name evidence="2" type="ORF">DFH07DRAFT_1023503</name>
</gene>
<sequence>MLNFMKNQKKKAVIASRDTHIGPVDTAGVGIRESACGKTESKVRWHTSWVLNGGVWSVFNSSNGFIPLVPSLSLRGSSDSGKAGGPSLDRSCEGERRGREEGEGLVWVCGRLGRSGRLDFAGQREGAAKSGSGRRIAATAEPAHQGHERSGRGDQKQPSGAKPTGPQARARATKRARGPHTRAREAKKEEGEERRGEAGNFILNINEEYGGRRTTTGYMC</sequence>
<keyword evidence="3" id="KW-1185">Reference proteome</keyword>
<feature type="compositionally biased region" description="Basic residues" evidence="1">
    <location>
        <begin position="171"/>
        <end position="181"/>
    </location>
</feature>
<reference evidence="2" key="1">
    <citation type="submission" date="2023-03" db="EMBL/GenBank/DDBJ databases">
        <title>Massive genome expansion in bonnet fungi (Mycena s.s.) driven by repeated elements and novel gene families across ecological guilds.</title>
        <authorList>
            <consortium name="Lawrence Berkeley National Laboratory"/>
            <person name="Harder C.B."/>
            <person name="Miyauchi S."/>
            <person name="Viragh M."/>
            <person name="Kuo A."/>
            <person name="Thoen E."/>
            <person name="Andreopoulos B."/>
            <person name="Lu D."/>
            <person name="Skrede I."/>
            <person name="Drula E."/>
            <person name="Henrissat B."/>
            <person name="Morin E."/>
            <person name="Kohler A."/>
            <person name="Barry K."/>
            <person name="LaButti K."/>
            <person name="Morin E."/>
            <person name="Salamov A."/>
            <person name="Lipzen A."/>
            <person name="Mereny Z."/>
            <person name="Hegedus B."/>
            <person name="Baldrian P."/>
            <person name="Stursova M."/>
            <person name="Weitz H."/>
            <person name="Taylor A."/>
            <person name="Grigoriev I.V."/>
            <person name="Nagy L.G."/>
            <person name="Martin F."/>
            <person name="Kauserud H."/>
        </authorList>
    </citation>
    <scope>NUCLEOTIDE SEQUENCE</scope>
    <source>
        <strain evidence="2">CBHHK188m</strain>
    </source>
</reference>
<proteinExistence type="predicted"/>
<dbReference type="EMBL" id="JARJLG010000052">
    <property type="protein sequence ID" value="KAJ7759328.1"/>
    <property type="molecule type" value="Genomic_DNA"/>
</dbReference>
<feature type="compositionally biased region" description="Basic and acidic residues" evidence="1">
    <location>
        <begin position="144"/>
        <end position="155"/>
    </location>
</feature>
<evidence type="ECO:0000313" key="2">
    <source>
        <dbReference type="EMBL" id="KAJ7759328.1"/>
    </source>
</evidence>
<evidence type="ECO:0000256" key="1">
    <source>
        <dbReference type="SAM" id="MobiDB-lite"/>
    </source>
</evidence>
<feature type="region of interest" description="Disordered" evidence="1">
    <location>
        <begin position="123"/>
        <end position="199"/>
    </location>
</feature>